<comment type="caution">
    <text evidence="1">The sequence shown here is derived from an EMBL/GenBank/DDBJ whole genome shotgun (WGS) entry which is preliminary data.</text>
</comment>
<reference evidence="1 2" key="1">
    <citation type="submission" date="2021-06" db="EMBL/GenBank/DDBJ databases">
        <authorList>
            <person name="Palmer J.M."/>
        </authorList>
    </citation>
    <scope>NUCLEOTIDE SEQUENCE [LARGE SCALE GENOMIC DNA]</scope>
    <source>
        <strain evidence="1 2">XC_2019</strain>
        <tissue evidence="1">Muscle</tissue>
    </source>
</reference>
<keyword evidence="2" id="KW-1185">Reference proteome</keyword>
<evidence type="ECO:0000313" key="1">
    <source>
        <dbReference type="EMBL" id="MEQ2197368.1"/>
    </source>
</evidence>
<feature type="non-terminal residue" evidence="1">
    <location>
        <position position="1"/>
    </location>
</feature>
<accession>A0ABV0QPN9</accession>
<sequence length="64" mass="7221">ETGLNCSVWEYFRTYSCLRTWQVGREGAAVSCFSHLQPPDVNSCDAVLCESWTDAGFYLRAHVS</sequence>
<gene>
    <name evidence="1" type="ORF">XENOCAPTIV_028359</name>
</gene>
<proteinExistence type="predicted"/>
<dbReference type="EMBL" id="JAHRIN010017576">
    <property type="protein sequence ID" value="MEQ2197368.1"/>
    <property type="molecule type" value="Genomic_DNA"/>
</dbReference>
<name>A0ABV0QPN9_9TELE</name>
<dbReference type="Proteomes" id="UP001434883">
    <property type="component" value="Unassembled WGS sequence"/>
</dbReference>
<evidence type="ECO:0000313" key="2">
    <source>
        <dbReference type="Proteomes" id="UP001434883"/>
    </source>
</evidence>
<organism evidence="1 2">
    <name type="scientific">Xenoophorus captivus</name>
    <dbReference type="NCBI Taxonomy" id="1517983"/>
    <lineage>
        <taxon>Eukaryota</taxon>
        <taxon>Metazoa</taxon>
        <taxon>Chordata</taxon>
        <taxon>Craniata</taxon>
        <taxon>Vertebrata</taxon>
        <taxon>Euteleostomi</taxon>
        <taxon>Actinopterygii</taxon>
        <taxon>Neopterygii</taxon>
        <taxon>Teleostei</taxon>
        <taxon>Neoteleostei</taxon>
        <taxon>Acanthomorphata</taxon>
        <taxon>Ovalentaria</taxon>
        <taxon>Atherinomorphae</taxon>
        <taxon>Cyprinodontiformes</taxon>
        <taxon>Goodeidae</taxon>
        <taxon>Xenoophorus</taxon>
    </lineage>
</organism>
<protein>
    <submittedName>
        <fullName evidence="1">Uncharacterized protein</fullName>
    </submittedName>
</protein>